<organism evidence="2 3">
    <name type="scientific">Aspergillus avenaceus</name>
    <dbReference type="NCBI Taxonomy" id="36643"/>
    <lineage>
        <taxon>Eukaryota</taxon>
        <taxon>Fungi</taxon>
        <taxon>Dikarya</taxon>
        <taxon>Ascomycota</taxon>
        <taxon>Pezizomycotina</taxon>
        <taxon>Eurotiomycetes</taxon>
        <taxon>Eurotiomycetidae</taxon>
        <taxon>Eurotiales</taxon>
        <taxon>Aspergillaceae</taxon>
        <taxon>Aspergillus</taxon>
        <taxon>Aspergillus subgen. Circumdati</taxon>
    </lineage>
</organism>
<reference evidence="2 3" key="1">
    <citation type="submission" date="2019-04" db="EMBL/GenBank/DDBJ databases">
        <title>Friends and foes A comparative genomics study of 23 Aspergillus species from section Flavi.</title>
        <authorList>
            <consortium name="DOE Joint Genome Institute"/>
            <person name="Kjaerbolling I."/>
            <person name="Vesth T."/>
            <person name="Frisvad J.C."/>
            <person name="Nybo J.L."/>
            <person name="Theobald S."/>
            <person name="Kildgaard S."/>
            <person name="Isbrandt T."/>
            <person name="Kuo A."/>
            <person name="Sato A."/>
            <person name="Lyhne E.K."/>
            <person name="Kogle M.E."/>
            <person name="Wiebenga A."/>
            <person name="Kun R.S."/>
            <person name="Lubbers R.J."/>
            <person name="Makela M.R."/>
            <person name="Barry K."/>
            <person name="Chovatia M."/>
            <person name="Clum A."/>
            <person name="Daum C."/>
            <person name="Haridas S."/>
            <person name="He G."/>
            <person name="LaButti K."/>
            <person name="Lipzen A."/>
            <person name="Mondo S."/>
            <person name="Riley R."/>
            <person name="Salamov A."/>
            <person name="Simmons B.A."/>
            <person name="Magnuson J.K."/>
            <person name="Henrissat B."/>
            <person name="Mortensen U.H."/>
            <person name="Larsen T.O."/>
            <person name="Devries R.P."/>
            <person name="Grigoriev I.V."/>
            <person name="Machida M."/>
            <person name="Baker S.E."/>
            <person name="Andersen M.R."/>
        </authorList>
    </citation>
    <scope>NUCLEOTIDE SEQUENCE [LARGE SCALE GENOMIC DNA]</scope>
    <source>
        <strain evidence="2 3">IBT 18842</strain>
    </source>
</reference>
<accession>A0A5N6TNP6</accession>
<feature type="region of interest" description="Disordered" evidence="1">
    <location>
        <begin position="1"/>
        <end position="56"/>
    </location>
</feature>
<evidence type="ECO:0000313" key="3">
    <source>
        <dbReference type="Proteomes" id="UP000325780"/>
    </source>
</evidence>
<dbReference type="OrthoDB" id="4206571at2759"/>
<evidence type="ECO:0000313" key="2">
    <source>
        <dbReference type="EMBL" id="KAE8147935.1"/>
    </source>
</evidence>
<keyword evidence="3" id="KW-1185">Reference proteome</keyword>
<dbReference type="PANTHER" id="PTHR37540:SF10">
    <property type="entry name" value="SIGMA-70 REGION 2 FAMILY PROTEIN"/>
    <property type="match status" value="1"/>
</dbReference>
<dbReference type="EMBL" id="ML742184">
    <property type="protein sequence ID" value="KAE8147935.1"/>
    <property type="molecule type" value="Genomic_DNA"/>
</dbReference>
<dbReference type="AlphaFoldDB" id="A0A5N6TNP6"/>
<gene>
    <name evidence="2" type="ORF">BDV25DRAFT_25604</name>
</gene>
<feature type="compositionally biased region" description="Basic residues" evidence="1">
    <location>
        <begin position="74"/>
        <end position="94"/>
    </location>
</feature>
<feature type="region of interest" description="Disordered" evidence="1">
    <location>
        <begin position="70"/>
        <end position="104"/>
    </location>
</feature>
<feature type="compositionally biased region" description="Polar residues" evidence="1">
    <location>
        <begin position="11"/>
        <end position="23"/>
    </location>
</feature>
<sequence>MSVGRLPSVDLTHSTQGTGQHGASSAPEPQSAPRNVTQPPVRTKRRRHLPLPDDQSAKRQLFYFVDSNSSSREKRAHVMRHHVQEKRKQLKHTYPRTDNDKTSSRPLRYLSWQQRRFSIADDENELAGPDPATEEAVCVADSLVQVQDEYPISQYNTETVSPVTLLDASIKDPFDSLPIPCSRDDYELVDFWTNRLTYWSGQNRPIKDQIFRAAMCHPLSFQATILAYCARWRAQLYNIDRSPQAERHMGDAKRGIEKAIDGAKEIDTDSLAMALTGMAINEERFGSTQHAGGYVDQAVQILRPRAGSSRVVETFMHYVRYMIMPLHPTVSEGGQQWLVTFLRGAEELMLEHSTEAYLTSVPQRRIAFQMDSPLFLLLSSGPRPSQVPHGSRMYVVRNAPTQEVTRTAALLYITGALWDYQGSPSRTGRFLDYLHALVKDHELDRYPACESFVWLLLQEGCDPDLREPERRWSTGELLKMHKHLRPDLQFHFNEILFSLLMLTPPIRGIDSFEKELYMSMPDDPNEL</sequence>
<proteinExistence type="predicted"/>
<evidence type="ECO:0000256" key="1">
    <source>
        <dbReference type="SAM" id="MobiDB-lite"/>
    </source>
</evidence>
<dbReference type="Proteomes" id="UP000325780">
    <property type="component" value="Unassembled WGS sequence"/>
</dbReference>
<dbReference type="PANTHER" id="PTHR37540">
    <property type="entry name" value="TRANSCRIPTION FACTOR (ACR-2), PUTATIVE-RELATED-RELATED"/>
    <property type="match status" value="1"/>
</dbReference>
<protein>
    <submittedName>
        <fullName evidence="2">Uncharacterized protein</fullName>
    </submittedName>
</protein>
<name>A0A5N6TNP6_ASPAV</name>